<comment type="caution">
    <text evidence="1">The sequence shown here is derived from an EMBL/GenBank/DDBJ whole genome shotgun (WGS) entry which is preliminary data.</text>
</comment>
<accession>A0A8T0HTH9</accession>
<evidence type="ECO:0000313" key="2">
    <source>
        <dbReference type="Proteomes" id="UP000822688"/>
    </source>
</evidence>
<organism evidence="1 2">
    <name type="scientific">Ceratodon purpureus</name>
    <name type="common">Fire moss</name>
    <name type="synonym">Dicranum purpureum</name>
    <dbReference type="NCBI Taxonomy" id="3225"/>
    <lineage>
        <taxon>Eukaryota</taxon>
        <taxon>Viridiplantae</taxon>
        <taxon>Streptophyta</taxon>
        <taxon>Embryophyta</taxon>
        <taxon>Bryophyta</taxon>
        <taxon>Bryophytina</taxon>
        <taxon>Bryopsida</taxon>
        <taxon>Dicranidae</taxon>
        <taxon>Pseudoditrichales</taxon>
        <taxon>Ditrichaceae</taxon>
        <taxon>Ceratodon</taxon>
    </lineage>
</organism>
<proteinExistence type="predicted"/>
<protein>
    <submittedName>
        <fullName evidence="1">Uncharacterized protein</fullName>
    </submittedName>
</protein>
<dbReference type="Proteomes" id="UP000822688">
    <property type="component" value="Chromosome V"/>
</dbReference>
<dbReference type="AlphaFoldDB" id="A0A8T0HTH9"/>
<keyword evidence="2" id="KW-1185">Reference proteome</keyword>
<reference evidence="1" key="1">
    <citation type="submission" date="2020-06" db="EMBL/GenBank/DDBJ databases">
        <title>WGS assembly of Ceratodon purpureus strain R40.</title>
        <authorList>
            <person name="Carey S.B."/>
            <person name="Jenkins J."/>
            <person name="Shu S."/>
            <person name="Lovell J.T."/>
            <person name="Sreedasyam A."/>
            <person name="Maumus F."/>
            <person name="Tiley G.P."/>
            <person name="Fernandez-Pozo N."/>
            <person name="Barry K."/>
            <person name="Chen C."/>
            <person name="Wang M."/>
            <person name="Lipzen A."/>
            <person name="Daum C."/>
            <person name="Saski C.A."/>
            <person name="Payton A.C."/>
            <person name="Mcbreen J.C."/>
            <person name="Conrad R.E."/>
            <person name="Kollar L.M."/>
            <person name="Olsson S."/>
            <person name="Huttunen S."/>
            <person name="Landis J.B."/>
            <person name="Wickett N.J."/>
            <person name="Johnson M.G."/>
            <person name="Rensing S.A."/>
            <person name="Grimwood J."/>
            <person name="Schmutz J."/>
            <person name="Mcdaniel S.F."/>
        </authorList>
    </citation>
    <scope>NUCLEOTIDE SEQUENCE</scope>
    <source>
        <strain evidence="1">R40</strain>
    </source>
</reference>
<name>A0A8T0HTH9_CERPU</name>
<gene>
    <name evidence="1" type="ORF">KC19_VG256000</name>
</gene>
<dbReference type="EMBL" id="CM026426">
    <property type="protein sequence ID" value="KAG0574350.1"/>
    <property type="molecule type" value="Genomic_DNA"/>
</dbReference>
<sequence length="54" mass="5923">MPNCSYLISQPRSSIALAGLTRPSHSKCVVLFFSFLKDFIALSFGVSTKTRPSD</sequence>
<evidence type="ECO:0000313" key="1">
    <source>
        <dbReference type="EMBL" id="KAG0574350.1"/>
    </source>
</evidence>